<dbReference type="Ensembl" id="ENSMSIT00000020537.1">
    <property type="protein sequence ID" value="ENSMSIP00000016175.1"/>
    <property type="gene ID" value="ENSMSIG00000013913.1"/>
</dbReference>
<reference evidence="1" key="2">
    <citation type="submission" date="2025-09" db="UniProtKB">
        <authorList>
            <consortium name="Ensembl"/>
        </authorList>
    </citation>
    <scope>IDENTIFICATION</scope>
</reference>
<evidence type="ECO:0000313" key="2">
    <source>
        <dbReference type="Proteomes" id="UP000694415"/>
    </source>
</evidence>
<name>A0A8C6H5M9_MUSSI</name>
<organism evidence="1 2">
    <name type="scientific">Mus spicilegus</name>
    <name type="common">Mound-building mouse</name>
    <dbReference type="NCBI Taxonomy" id="10103"/>
    <lineage>
        <taxon>Eukaryota</taxon>
        <taxon>Metazoa</taxon>
        <taxon>Chordata</taxon>
        <taxon>Craniata</taxon>
        <taxon>Vertebrata</taxon>
        <taxon>Euteleostomi</taxon>
        <taxon>Mammalia</taxon>
        <taxon>Eutheria</taxon>
        <taxon>Euarchontoglires</taxon>
        <taxon>Glires</taxon>
        <taxon>Rodentia</taxon>
        <taxon>Myomorpha</taxon>
        <taxon>Muroidea</taxon>
        <taxon>Muridae</taxon>
        <taxon>Murinae</taxon>
        <taxon>Mus</taxon>
        <taxon>Mus</taxon>
    </lineage>
</organism>
<evidence type="ECO:0000313" key="1">
    <source>
        <dbReference type="Ensembl" id="ENSMSIP00000016175.1"/>
    </source>
</evidence>
<keyword evidence="2" id="KW-1185">Reference proteome</keyword>
<dbReference type="GeneTree" id="ENSGT00900000143181"/>
<proteinExistence type="predicted"/>
<protein>
    <submittedName>
        <fullName evidence="1">Uncharacterized protein</fullName>
    </submittedName>
</protein>
<dbReference type="Proteomes" id="UP000694415">
    <property type="component" value="Unplaced"/>
</dbReference>
<reference evidence="1" key="1">
    <citation type="submission" date="2025-08" db="UniProtKB">
        <authorList>
            <consortium name="Ensembl"/>
        </authorList>
    </citation>
    <scope>IDENTIFICATION</scope>
</reference>
<dbReference type="AlphaFoldDB" id="A0A8C6H5M9"/>
<accession>A0A8C6H5M9</accession>
<sequence>MTWSLPDGSLISGFHSEASFWEQSAGRTEDTREVIPYIELRGTWTGNPGRWCCWQCRCILQHLYTGCSSGSRRTHGHGCEPPCAHPESARRKGIASDTEVKRACKWETSREPRSSMGVEGQSALSHTPIHSLSHSDSAKVPTGCMEMQPPLLFQGRDQEANTMAPYQEHLSSL</sequence>